<dbReference type="InterPro" id="IPR012993">
    <property type="entry name" value="UME"/>
</dbReference>
<accession>A0A811SCG6</accession>
<dbReference type="CDD" id="cd00892">
    <property type="entry name" value="PIKKc_ATR"/>
    <property type="match status" value="1"/>
</dbReference>
<dbReference type="InterPro" id="IPR000403">
    <property type="entry name" value="PI3/4_kinase_cat_dom"/>
</dbReference>
<dbReference type="Gene3D" id="1.10.1070.11">
    <property type="entry name" value="Phosphatidylinositol 3-/4-kinase, catalytic domain"/>
    <property type="match status" value="1"/>
</dbReference>
<comment type="subcellular location">
    <subcellularLocation>
        <location evidence="1">Nucleus</location>
    </subcellularLocation>
</comment>
<keyword evidence="8" id="KW-0418">Kinase</keyword>
<evidence type="ECO:0000256" key="6">
    <source>
        <dbReference type="ARBA" id="ARBA00022741"/>
    </source>
</evidence>
<evidence type="ECO:0000256" key="7">
    <source>
        <dbReference type="ARBA" id="ARBA00022763"/>
    </source>
</evidence>
<dbReference type="SMART" id="SM00146">
    <property type="entry name" value="PI3Kc"/>
    <property type="match status" value="1"/>
</dbReference>
<dbReference type="PANTHER" id="PTHR11139">
    <property type="entry name" value="ATAXIA TELANGIECTASIA MUTATED ATM -RELATED"/>
    <property type="match status" value="1"/>
</dbReference>
<dbReference type="Pfam" id="PF23593">
    <property type="entry name" value="HEAT_ATR"/>
    <property type="match status" value="1"/>
</dbReference>
<dbReference type="Pfam" id="PF02260">
    <property type="entry name" value="FATC"/>
    <property type="match status" value="1"/>
</dbReference>
<sequence>MATYINELRALIESTSTSTAPDGAEPGSAHLEVKLREVLPNLLRDYVVTSPKAAGRELREVSAILKLVAFTELKFPGVFYNGRAADVLSVIARILTLSHEIIFQAVWNLLSILRTGDREAYRQFFLDAMVAVEDVLYVASLHDRSPSGVPPGRCLVKCLCGSFLDILDTPGPYSELLASCRPKNGPGVLVDLTGDARWRPFATSLIKLVNKCLTDGTLYVDGLVNMPFVSAACSILCYGDGSLHKVCFDFARIVATVMTSEILPLENIIRSITCILSQEISELSDIRDADYDFSMGACLRALHSSCPDYIVESTAVDIVNILEKAVKTSKSAELQVALYTAYKRIVELCSVQTAQRNLHSFDAPLYFEALHTAMLLQFNLPGHTKLLEDDSQLIGDGTHFVHPTYADLISMLKLMWDVGHAVTETSSNYKIEYLLLQVCAKIGNRLTSGCDLEFLDLAIRNGTAETKNEAIISLPIIVLYSGPRMLRAMFKKLESVDALGLENVGKSIAFSLGFLSCLNGTTDHTDNVGDHCKLFLDKHYEQPVSTLDLLLRGFCCPQCDIMNRTVHNEEQVSIVDIAPLQVENVDFNINISKAHTLFFKFLYTGTSEESIVSLVEALPRLLRHSSRHLLLEMRTRWNQCFEFLLCHEMKAVREAFSGVVYCFLENSVMDILFSGGLGMNGGSKELQFMDKIKCAFTKAEDSQILLTLLESIGTIVKVSDIHGEVFFCSFVLLIGQLDNHNSIIRMTALRLIHRCCAYCFKGGLDLFLLKYSHARDNLYDYLSSRLVTHPVIIKEFAEDIVGIKTVELIKRMVPSVIPKLIVSHPNNNHAIFTLRELASHLNTELVPLIVNMLPKVLCFALFYEDGQHLPSVLQFYKNETGTDSKEIFAALPTLLDEIVCFPRESDQIENDIRTAKISPTIQNIARILTGSETLPEFLRNDFVRLLNSIDKKMLHSDDMKLQKQALQRIRKLIEMMGPYLSTHTPKIMVLLSFAIDKEGLQMGGLDVLHFFIKQLAEVSPSSIKYVLSQVVSAFIPSLERFRGCPSMNLGKIVEILEELVVKNNSLLKQHIRELPLLPSIPSLSEVNKVIEEARGLMTLQDHLKDAVNGLNHESLNVRYMVACELSKLFNARREDMTALIIGEDIADLDVISSLVMALLKGCAEQSRTVVGQRLKLVCADCLGALGALDPAKLKVSSCERFKIECSDDDLIFELIHKHLARAFRAAADTTVQDSAALAIQELLKLAGCQSSCSEESNCCEMSYRGQKLWDRFSNYVKEIIAPCLTSRFHLPNTTDSALAGPIFCPTMSFRRWIYYWIRKLSSHATGSRSSIFSACRGILRHDMPTAIYLLPYLVLNVVCYGTPEARQSITEEILCVLNAAASENSGAAVHEIAVGQSEVCIQAIFTLLDNLGQWVDDLKQEIALSQSSYAMAGKHGGKLKDGTYSDHEQDQMLVQCSNVAELLAAIPKVTLARASLRCQAHARALMYFESHVQENSGSSNPAVQCSGTFSDNDISFLMEIYGGLDEPDGLLGLANLRKSSSLQDQLIINEKAGNWAEVLTLCEQALQMEPTSVHRQSDVLNCLLNMCHLQGMIAHVDGLVCSIPQYKKTWFMHGVQAAWRLGRWDLMDSYLTRTDKGLVFSSSENNASFDMDLAKIFKAMMIKDQFLVAEKIAQSKQALLVPLSAAGMDSYMRAYPYVVKLHMLRELEDFNSLLGDESFIDKSFRANDPNFLKLTKDWENRLRCTQPSLWTREPLLALRRVVFSQSHMNVQVGNCWLHLSLALPNAPISATQALKENPDVSKTLLLYTRWIHNTGQKQSADIKSLYSRVTELRPKWEKGFFCMAKFFDDLLVDARKRQEDKFACKVGPVPSSSASRAIEEKEKPWCEFLPGVLLCYGKALHKGHKNLFQALPRMLTLWFEFGSIYVRNESSSNQRLIRGCLKDVPTYQWLTVLSQLISRICHQNADVVRMVKCIITSILREYPQQALWMMAAVSNSTVLARRDAAAEILQSAKKGCRRGSNALFSQFTNLIGHLIRLCSHPGQPRAKTINISTEFSALKRMMPLGIILPVQQALTVTLPSYDSNMSDQSGFHPFSVSQHPTIAGIADETEILNSLQKPKKVVFLGSDGVERPFLCKPKDDLRKDSRMMEFNAMINRLLSTVPESRRRKLYIRTFAVVPLTEDCGMVEWVPNTRGLRHILQDIYITFGKFDRAKTNSQIKKIYDACHGKMPDDVMLKTRILPMFPPVFHKWFLTTFSEPAAWFRARVAYAHTTAVWSMVGHIVGLGDRHGENILFDSTTGDCVHVDFSCLFDRGLLLDKPEVVPFRLTQNMIDGLGITGYEGVFLKVCEITLSVLRTHKETLMTVLETFIHDPLVEWTKLNKSSGGEVQNPHAQRAITNIKARLQGVLVGAKASPSLPLSVEGQARRLIAEAVSLNYLGKMYIWWMPWL</sequence>
<keyword evidence="4" id="KW-0723">Serine/threonine-protein kinase</keyword>
<evidence type="ECO:0000256" key="1">
    <source>
        <dbReference type="ARBA" id="ARBA00004123"/>
    </source>
</evidence>
<feature type="domain" description="PI3K/PI4K catalytic" evidence="16">
    <location>
        <begin position="2105"/>
        <end position="2418"/>
    </location>
</feature>
<evidence type="ECO:0000256" key="10">
    <source>
        <dbReference type="ARBA" id="ARBA00023204"/>
    </source>
</evidence>
<dbReference type="SMART" id="SM00802">
    <property type="entry name" value="UME"/>
    <property type="match status" value="1"/>
</dbReference>
<evidence type="ECO:0000256" key="15">
    <source>
        <dbReference type="ARBA" id="ARBA00048679"/>
    </source>
</evidence>
<dbReference type="Pfam" id="PF00454">
    <property type="entry name" value="PI3_PI4_kinase"/>
    <property type="match status" value="1"/>
</dbReference>
<keyword evidence="5" id="KW-0808">Transferase</keyword>
<evidence type="ECO:0000256" key="11">
    <source>
        <dbReference type="ARBA" id="ARBA00023242"/>
    </source>
</evidence>
<evidence type="ECO:0000256" key="3">
    <source>
        <dbReference type="ARBA" id="ARBA00012513"/>
    </source>
</evidence>
<evidence type="ECO:0000256" key="4">
    <source>
        <dbReference type="ARBA" id="ARBA00022527"/>
    </source>
</evidence>
<dbReference type="InterPro" id="IPR016024">
    <property type="entry name" value="ARM-type_fold"/>
</dbReference>
<evidence type="ECO:0000313" key="20">
    <source>
        <dbReference type="Proteomes" id="UP000604825"/>
    </source>
</evidence>
<evidence type="ECO:0000256" key="2">
    <source>
        <dbReference type="ARBA" id="ARBA00010769"/>
    </source>
</evidence>
<dbReference type="InterPro" id="IPR018936">
    <property type="entry name" value="PI3/4_kinase_CS"/>
</dbReference>
<keyword evidence="7" id="KW-0227">DNA damage</keyword>
<dbReference type="InterPro" id="IPR003152">
    <property type="entry name" value="FATC_dom"/>
</dbReference>
<proteinExistence type="inferred from homology"/>
<evidence type="ECO:0000313" key="19">
    <source>
        <dbReference type="EMBL" id="CAD6338258.1"/>
    </source>
</evidence>
<evidence type="ECO:0000256" key="5">
    <source>
        <dbReference type="ARBA" id="ARBA00022679"/>
    </source>
</evidence>
<comment type="similarity">
    <text evidence="2">Belongs to the PI3/PI4-kinase family. ATM subfamily.</text>
</comment>
<reference evidence="19" key="1">
    <citation type="submission" date="2020-10" db="EMBL/GenBank/DDBJ databases">
        <authorList>
            <person name="Han B."/>
            <person name="Lu T."/>
            <person name="Zhao Q."/>
            <person name="Huang X."/>
            <person name="Zhao Y."/>
        </authorList>
    </citation>
    <scope>NUCLEOTIDE SEQUENCE</scope>
</reference>
<dbReference type="InterPro" id="IPR050517">
    <property type="entry name" value="DDR_Repair_Kinase"/>
</dbReference>
<dbReference type="GO" id="GO:0000723">
    <property type="term" value="P:telomere maintenance"/>
    <property type="evidence" value="ECO:0007669"/>
    <property type="project" value="TreeGrafter"/>
</dbReference>
<keyword evidence="9" id="KW-0067">ATP-binding</keyword>
<dbReference type="InterPro" id="IPR014009">
    <property type="entry name" value="PIK_FAT"/>
</dbReference>
<dbReference type="FunFam" id="1.10.1070.11:FF:000024">
    <property type="entry name" value="Serine/threonine-protein kinase ATR"/>
    <property type="match status" value="1"/>
</dbReference>
<dbReference type="PROSITE" id="PS00916">
    <property type="entry name" value="PI3_4_KINASE_2"/>
    <property type="match status" value="1"/>
</dbReference>
<dbReference type="GO" id="GO:0005524">
    <property type="term" value="F:ATP binding"/>
    <property type="evidence" value="ECO:0007669"/>
    <property type="project" value="UniProtKB-KW"/>
</dbReference>
<dbReference type="PROSITE" id="PS50290">
    <property type="entry name" value="PI3_4_KINASE_3"/>
    <property type="match status" value="1"/>
</dbReference>
<protein>
    <recommendedName>
        <fullName evidence="13">Serine/threonine-protein kinase ATR</fullName>
        <ecNumber evidence="3">2.7.11.1</ecNumber>
    </recommendedName>
</protein>
<keyword evidence="11" id="KW-0539">Nucleus</keyword>
<dbReference type="InterPro" id="IPR057564">
    <property type="entry name" value="HEAT_ATR"/>
</dbReference>
<comment type="caution">
    <text evidence="19">The sequence shown here is derived from an EMBL/GenBank/DDBJ whole genome shotgun (WGS) entry which is preliminary data.</text>
</comment>
<gene>
    <name evidence="19" type="ORF">NCGR_LOCUS62356</name>
</gene>
<dbReference type="GO" id="GO:0004674">
    <property type="term" value="F:protein serine/threonine kinase activity"/>
    <property type="evidence" value="ECO:0007669"/>
    <property type="project" value="UniProtKB-KW"/>
</dbReference>
<comment type="catalytic activity">
    <reaction evidence="15">
        <text>L-seryl-[protein] + ATP = O-phospho-L-seryl-[protein] + ADP + H(+)</text>
        <dbReference type="Rhea" id="RHEA:17989"/>
        <dbReference type="Rhea" id="RHEA-COMP:9863"/>
        <dbReference type="Rhea" id="RHEA-COMP:11604"/>
        <dbReference type="ChEBI" id="CHEBI:15378"/>
        <dbReference type="ChEBI" id="CHEBI:29999"/>
        <dbReference type="ChEBI" id="CHEBI:30616"/>
        <dbReference type="ChEBI" id="CHEBI:83421"/>
        <dbReference type="ChEBI" id="CHEBI:456216"/>
        <dbReference type="EC" id="2.7.11.1"/>
    </reaction>
</comment>
<dbReference type="Pfam" id="PF25030">
    <property type="entry name" value="M-HEAT_ATR"/>
    <property type="match status" value="1"/>
</dbReference>
<dbReference type="InterPro" id="IPR011009">
    <property type="entry name" value="Kinase-like_dom_sf"/>
</dbReference>
<dbReference type="Proteomes" id="UP000604825">
    <property type="component" value="Unassembled WGS sequence"/>
</dbReference>
<dbReference type="Pfam" id="PF08064">
    <property type="entry name" value="UME"/>
    <property type="match status" value="1"/>
</dbReference>
<dbReference type="OrthoDB" id="381190at2759"/>
<evidence type="ECO:0000259" key="16">
    <source>
        <dbReference type="PROSITE" id="PS50290"/>
    </source>
</evidence>
<evidence type="ECO:0000256" key="12">
    <source>
        <dbReference type="ARBA" id="ARBA00023306"/>
    </source>
</evidence>
<keyword evidence="12" id="KW-0131">Cell cycle</keyword>
<dbReference type="GO" id="GO:0000077">
    <property type="term" value="P:DNA damage checkpoint signaling"/>
    <property type="evidence" value="ECO:0007669"/>
    <property type="project" value="TreeGrafter"/>
</dbReference>
<dbReference type="SMART" id="SM01343">
    <property type="entry name" value="FATC"/>
    <property type="match status" value="1"/>
</dbReference>
<evidence type="ECO:0000256" key="13">
    <source>
        <dbReference type="ARBA" id="ARBA00024420"/>
    </source>
</evidence>
<dbReference type="PROSITE" id="PS51190">
    <property type="entry name" value="FATC"/>
    <property type="match status" value="1"/>
</dbReference>
<evidence type="ECO:0000256" key="14">
    <source>
        <dbReference type="ARBA" id="ARBA00047899"/>
    </source>
</evidence>
<dbReference type="PANTHER" id="PTHR11139:SF69">
    <property type="entry name" value="SERINE_THREONINE-PROTEIN KINASE ATR"/>
    <property type="match status" value="1"/>
</dbReference>
<dbReference type="InterPro" id="IPR036940">
    <property type="entry name" value="PI3/4_kinase_cat_sf"/>
</dbReference>
<dbReference type="InterPro" id="IPR056802">
    <property type="entry name" value="ATR-like_M-HEAT"/>
</dbReference>
<dbReference type="InterPro" id="IPR003151">
    <property type="entry name" value="PIK-rel_kinase_FAT"/>
</dbReference>
<dbReference type="PROSITE" id="PS51189">
    <property type="entry name" value="FAT"/>
    <property type="match status" value="1"/>
</dbReference>
<name>A0A811SCG6_9POAL</name>
<dbReference type="GO" id="GO:0005634">
    <property type="term" value="C:nucleus"/>
    <property type="evidence" value="ECO:0007669"/>
    <property type="project" value="UniProtKB-SubCell"/>
</dbReference>
<feature type="domain" description="FAT" evidence="17">
    <location>
        <begin position="1470"/>
        <end position="1996"/>
    </location>
</feature>
<organism evidence="19 20">
    <name type="scientific">Miscanthus lutarioriparius</name>
    <dbReference type="NCBI Taxonomy" id="422564"/>
    <lineage>
        <taxon>Eukaryota</taxon>
        <taxon>Viridiplantae</taxon>
        <taxon>Streptophyta</taxon>
        <taxon>Embryophyta</taxon>
        <taxon>Tracheophyta</taxon>
        <taxon>Spermatophyta</taxon>
        <taxon>Magnoliopsida</taxon>
        <taxon>Liliopsida</taxon>
        <taxon>Poales</taxon>
        <taxon>Poaceae</taxon>
        <taxon>PACMAD clade</taxon>
        <taxon>Panicoideae</taxon>
        <taxon>Andropogonodae</taxon>
        <taxon>Andropogoneae</taxon>
        <taxon>Saccharinae</taxon>
        <taxon>Miscanthus</taxon>
    </lineage>
</organism>
<dbReference type="FunFam" id="3.30.1010.10:FF:000036">
    <property type="entry name" value="Serine/threonine-protein kinase ATR"/>
    <property type="match status" value="1"/>
</dbReference>
<keyword evidence="6" id="KW-0547">Nucleotide-binding</keyword>
<dbReference type="GO" id="GO:0005694">
    <property type="term" value="C:chromosome"/>
    <property type="evidence" value="ECO:0007669"/>
    <property type="project" value="TreeGrafter"/>
</dbReference>
<evidence type="ECO:0000256" key="9">
    <source>
        <dbReference type="ARBA" id="ARBA00022840"/>
    </source>
</evidence>
<dbReference type="Pfam" id="PF02259">
    <property type="entry name" value="FAT"/>
    <property type="match status" value="2"/>
</dbReference>
<dbReference type="GO" id="GO:0006281">
    <property type="term" value="P:DNA repair"/>
    <property type="evidence" value="ECO:0007669"/>
    <property type="project" value="UniProtKB-KW"/>
</dbReference>
<comment type="catalytic activity">
    <reaction evidence="14">
        <text>L-threonyl-[protein] + ATP = O-phospho-L-threonyl-[protein] + ADP + H(+)</text>
        <dbReference type="Rhea" id="RHEA:46608"/>
        <dbReference type="Rhea" id="RHEA-COMP:11060"/>
        <dbReference type="Rhea" id="RHEA-COMP:11605"/>
        <dbReference type="ChEBI" id="CHEBI:15378"/>
        <dbReference type="ChEBI" id="CHEBI:30013"/>
        <dbReference type="ChEBI" id="CHEBI:30616"/>
        <dbReference type="ChEBI" id="CHEBI:61977"/>
        <dbReference type="ChEBI" id="CHEBI:456216"/>
        <dbReference type="EC" id="2.7.11.1"/>
    </reaction>
</comment>
<feature type="domain" description="FATC" evidence="18">
    <location>
        <begin position="2416"/>
        <end position="2448"/>
    </location>
</feature>
<dbReference type="EMBL" id="CAJGYO010000019">
    <property type="protein sequence ID" value="CAD6338258.1"/>
    <property type="molecule type" value="Genomic_DNA"/>
</dbReference>
<dbReference type="SUPFAM" id="SSF56112">
    <property type="entry name" value="Protein kinase-like (PK-like)"/>
    <property type="match status" value="1"/>
</dbReference>
<dbReference type="EC" id="2.7.11.1" evidence="3"/>
<keyword evidence="10" id="KW-0234">DNA repair</keyword>
<dbReference type="SUPFAM" id="SSF48371">
    <property type="entry name" value="ARM repeat"/>
    <property type="match status" value="1"/>
</dbReference>
<evidence type="ECO:0000256" key="8">
    <source>
        <dbReference type="ARBA" id="ARBA00022777"/>
    </source>
</evidence>
<dbReference type="Gene3D" id="3.30.1010.10">
    <property type="entry name" value="Phosphatidylinositol 3-kinase Catalytic Subunit, Chain A, domain 4"/>
    <property type="match status" value="1"/>
</dbReference>
<evidence type="ECO:0000259" key="17">
    <source>
        <dbReference type="PROSITE" id="PS51189"/>
    </source>
</evidence>
<keyword evidence="20" id="KW-1185">Reference proteome</keyword>
<evidence type="ECO:0000259" key="18">
    <source>
        <dbReference type="PROSITE" id="PS51190"/>
    </source>
</evidence>